<keyword evidence="9" id="KW-0677">Repeat</keyword>
<dbReference type="PANTHER" id="PTHR11774:SF4">
    <property type="entry name" value="GERANYLGERANYL TRANSFERASE TYPE-1 SUBUNIT BETA"/>
    <property type="match status" value="1"/>
</dbReference>
<comment type="subunit">
    <text evidence="14">Heterodimer of FNTA and PGGT1B. PGGT1B mediates interaction with substrate peptides.</text>
</comment>
<dbReference type="STRING" id="45351.A7SXB0"/>
<evidence type="ECO:0000256" key="4">
    <source>
        <dbReference type="ARBA" id="ARBA00012700"/>
    </source>
</evidence>
<evidence type="ECO:0000256" key="3">
    <source>
        <dbReference type="ARBA" id="ARBA00010497"/>
    </source>
</evidence>
<comment type="cofactor">
    <cofactor evidence="1">
        <name>Mg(2+)</name>
        <dbReference type="ChEBI" id="CHEBI:18420"/>
    </cofactor>
</comment>
<dbReference type="OMA" id="RWCLMRQ"/>
<dbReference type="Gene3D" id="1.50.10.20">
    <property type="match status" value="1"/>
</dbReference>
<dbReference type="GO" id="GO:0046872">
    <property type="term" value="F:metal ion binding"/>
    <property type="evidence" value="ECO:0007669"/>
    <property type="project" value="UniProtKB-KW"/>
</dbReference>
<evidence type="ECO:0000256" key="8">
    <source>
        <dbReference type="ARBA" id="ARBA00022723"/>
    </source>
</evidence>
<dbReference type="SUPFAM" id="SSF48239">
    <property type="entry name" value="Terpenoid cyclases/Protein prenyltransferases"/>
    <property type="match status" value="1"/>
</dbReference>
<evidence type="ECO:0000256" key="10">
    <source>
        <dbReference type="ARBA" id="ARBA00022833"/>
    </source>
</evidence>
<name>A7SXB0_NEMVE</name>
<dbReference type="PhylomeDB" id="A7SXB0"/>
<evidence type="ECO:0000256" key="7">
    <source>
        <dbReference type="ARBA" id="ARBA00022679"/>
    </source>
</evidence>
<keyword evidence="18" id="KW-1185">Reference proteome</keyword>
<dbReference type="EC" id="2.5.1.59" evidence="4"/>
<keyword evidence="10" id="KW-0862">Zinc</keyword>
<feature type="domain" description="Prenyltransferase alpha-alpha toroid" evidence="16">
    <location>
        <begin position="19"/>
        <end position="343"/>
    </location>
</feature>
<evidence type="ECO:0000256" key="1">
    <source>
        <dbReference type="ARBA" id="ARBA00001946"/>
    </source>
</evidence>
<dbReference type="InterPro" id="IPR041960">
    <property type="entry name" value="GGTase_I_beta"/>
</dbReference>
<dbReference type="OrthoDB" id="24893at2759"/>
<dbReference type="HOGENOM" id="CLU_028946_2_2_1"/>
<evidence type="ECO:0000256" key="12">
    <source>
        <dbReference type="ARBA" id="ARBA00031713"/>
    </source>
</evidence>
<evidence type="ECO:0000256" key="15">
    <source>
        <dbReference type="ARBA" id="ARBA00078363"/>
    </source>
</evidence>
<comment type="cofactor">
    <cofactor evidence="2">
        <name>Zn(2+)</name>
        <dbReference type="ChEBI" id="CHEBI:29105"/>
    </cofactor>
</comment>
<protein>
    <recommendedName>
        <fullName evidence="5">Geranylgeranyl transferase type-1 subunit beta</fullName>
        <ecNumber evidence="4">2.5.1.59</ecNumber>
    </recommendedName>
    <alternativeName>
        <fullName evidence="12">Geranylgeranyl transferase type I subunit beta</fullName>
    </alternativeName>
    <alternativeName>
        <fullName evidence="15">Type I protein geranyl-geranyltransferase subunit beta</fullName>
    </alternativeName>
</protein>
<comment type="similarity">
    <text evidence="3">Belongs to the protein prenyltransferase subunit beta family.</text>
</comment>
<dbReference type="eggNOG" id="KOG0367">
    <property type="taxonomic scope" value="Eukaryota"/>
</dbReference>
<proteinExistence type="inferred from homology"/>
<organism evidence="17 18">
    <name type="scientific">Nematostella vectensis</name>
    <name type="common">Starlet sea anemone</name>
    <dbReference type="NCBI Taxonomy" id="45351"/>
    <lineage>
        <taxon>Eukaryota</taxon>
        <taxon>Metazoa</taxon>
        <taxon>Cnidaria</taxon>
        <taxon>Anthozoa</taxon>
        <taxon>Hexacorallia</taxon>
        <taxon>Actiniaria</taxon>
        <taxon>Edwardsiidae</taxon>
        <taxon>Nematostella</taxon>
    </lineage>
</organism>
<dbReference type="GO" id="GO:0005953">
    <property type="term" value="C:CAAX-protein geranylgeranyltransferase complex"/>
    <property type="evidence" value="ECO:0000318"/>
    <property type="project" value="GO_Central"/>
</dbReference>
<comment type="catalytic activity">
    <reaction evidence="13">
        <text>geranylgeranyl diphosphate + L-cysteinyl-[protein] = S-geranylgeranyl-L-cysteinyl-[protein] + diphosphate</text>
        <dbReference type="Rhea" id="RHEA:21240"/>
        <dbReference type="Rhea" id="RHEA-COMP:10131"/>
        <dbReference type="Rhea" id="RHEA-COMP:11537"/>
        <dbReference type="ChEBI" id="CHEBI:29950"/>
        <dbReference type="ChEBI" id="CHEBI:33019"/>
        <dbReference type="ChEBI" id="CHEBI:57533"/>
        <dbReference type="ChEBI" id="CHEBI:86021"/>
        <dbReference type="EC" id="2.5.1.59"/>
    </reaction>
</comment>
<keyword evidence="11" id="KW-0460">Magnesium</keyword>
<evidence type="ECO:0000313" key="17">
    <source>
        <dbReference type="EMBL" id="EDO31665.1"/>
    </source>
</evidence>
<dbReference type="InterPro" id="IPR045089">
    <property type="entry name" value="PGGT1B-like"/>
</dbReference>
<evidence type="ECO:0000256" key="11">
    <source>
        <dbReference type="ARBA" id="ARBA00022842"/>
    </source>
</evidence>
<keyword evidence="6" id="KW-0637">Prenyltransferase</keyword>
<dbReference type="FunFam" id="1.50.10.20:FF:000005">
    <property type="entry name" value="Geranylgeranyl transferase type-1 subunit beta"/>
    <property type="match status" value="1"/>
</dbReference>
<dbReference type="AlphaFoldDB" id="A7SXB0"/>
<keyword evidence="7" id="KW-0808">Transferase</keyword>
<evidence type="ECO:0000256" key="14">
    <source>
        <dbReference type="ARBA" id="ARBA00065714"/>
    </source>
</evidence>
<dbReference type="InterPro" id="IPR001330">
    <property type="entry name" value="Prenyltrans"/>
</dbReference>
<accession>A7SXB0</accession>
<evidence type="ECO:0000256" key="9">
    <source>
        <dbReference type="ARBA" id="ARBA00022737"/>
    </source>
</evidence>
<evidence type="ECO:0000256" key="5">
    <source>
        <dbReference type="ARBA" id="ARBA00020603"/>
    </source>
</evidence>
<dbReference type="InterPro" id="IPR008930">
    <property type="entry name" value="Terpenoid_cyclase/PrenylTrfase"/>
</dbReference>
<evidence type="ECO:0000256" key="2">
    <source>
        <dbReference type="ARBA" id="ARBA00001947"/>
    </source>
</evidence>
<dbReference type="Proteomes" id="UP000001593">
    <property type="component" value="Unassembled WGS sequence"/>
</dbReference>
<keyword evidence="8" id="KW-0479">Metal-binding</keyword>
<dbReference type="InParanoid" id="A7SXB0"/>
<sequence>MEEAEIQAEEKISAFNDDFLREKHIKFFKRCLAVLPSEYSSLDTSRVTVAFFAISALDVLDALDCIEKEKKDIIEWIYSHQVPPKSDGTNGGRCGFRGSSTAGCNLKDPESVHEYEYGHIAMTYTALAMLLILGDDLSRINRPAIIEGLRHLQLEDGSFCPTYLGSENDMRFIYCACCISFILNDWSGINIEKAVQYIRNSQSYDYGIAQGPHLESHGGSTFCAIASLSLMNQLDKVFTKSQLEKLIRWCIFRQKSGFHGRPNKPVDTCYAFWVGASLEILNSFKMIDFTANRDYLMQTQANVTGGFSKWPGIHPDALHSYFGVCGLSLMNERGLVPIHAALNFSQRAADHLQRLHDTTLR</sequence>
<dbReference type="PANTHER" id="PTHR11774">
    <property type="entry name" value="GERANYLGERANYL TRANSFERASE TYPE BETA SUBUNIT"/>
    <property type="match status" value="1"/>
</dbReference>
<evidence type="ECO:0000256" key="13">
    <source>
        <dbReference type="ARBA" id="ARBA00050428"/>
    </source>
</evidence>
<dbReference type="GO" id="GO:0004662">
    <property type="term" value="F:CAAX-protein geranylgeranyltransferase activity"/>
    <property type="evidence" value="ECO:0007669"/>
    <property type="project" value="UniProtKB-EC"/>
</dbReference>
<dbReference type="Pfam" id="PF00432">
    <property type="entry name" value="Prenyltrans"/>
    <property type="match status" value="1"/>
</dbReference>
<evidence type="ECO:0000256" key="6">
    <source>
        <dbReference type="ARBA" id="ARBA00022602"/>
    </source>
</evidence>
<dbReference type="EMBL" id="DS469882">
    <property type="protein sequence ID" value="EDO31665.1"/>
    <property type="molecule type" value="Genomic_DNA"/>
</dbReference>
<dbReference type="FunCoup" id="A7SXB0">
    <property type="interactions" value="360"/>
</dbReference>
<reference evidence="17 18" key="1">
    <citation type="journal article" date="2007" name="Science">
        <title>Sea anemone genome reveals ancestral eumetazoan gene repertoire and genomic organization.</title>
        <authorList>
            <person name="Putnam N.H."/>
            <person name="Srivastava M."/>
            <person name="Hellsten U."/>
            <person name="Dirks B."/>
            <person name="Chapman J."/>
            <person name="Salamov A."/>
            <person name="Terry A."/>
            <person name="Shapiro H."/>
            <person name="Lindquist E."/>
            <person name="Kapitonov V.V."/>
            <person name="Jurka J."/>
            <person name="Genikhovich G."/>
            <person name="Grigoriev I.V."/>
            <person name="Lucas S.M."/>
            <person name="Steele R.E."/>
            <person name="Finnerty J.R."/>
            <person name="Technau U."/>
            <person name="Martindale M.Q."/>
            <person name="Rokhsar D.S."/>
        </authorList>
    </citation>
    <scope>NUCLEOTIDE SEQUENCE [LARGE SCALE GENOMIC DNA]</scope>
    <source>
        <strain evidence="18">CH2 X CH6</strain>
    </source>
</reference>
<evidence type="ECO:0000313" key="18">
    <source>
        <dbReference type="Proteomes" id="UP000001593"/>
    </source>
</evidence>
<dbReference type="KEGG" id="nve:5502605"/>
<dbReference type="CDD" id="cd02895">
    <property type="entry name" value="GGTase-I"/>
    <property type="match status" value="1"/>
</dbReference>
<evidence type="ECO:0000259" key="16">
    <source>
        <dbReference type="Pfam" id="PF00432"/>
    </source>
</evidence>
<gene>
    <name evidence="17" type="ORF">NEMVEDRAFT_v1g175257</name>
</gene>